<dbReference type="KEGG" id="aten:116304334"/>
<reference evidence="2" key="1">
    <citation type="submission" date="2025-08" db="UniProtKB">
        <authorList>
            <consortium name="RefSeq"/>
        </authorList>
    </citation>
    <scope>IDENTIFICATION</scope>
    <source>
        <tissue evidence="2">Tentacle</tissue>
    </source>
</reference>
<sequence>VQEKAYKGLMCMQKQLGNSQQLEFTLFLLHGTNQEIETQISAINQFVKSKIPPGILVNFLEPSSDDDNYTFPVPLCGQGYVKCDVNVNGNTCCVRFYHDEVFVSIPDIKEKSGRCIDGAPAHETRLHDPDLPACIRFSLFCKTPMEMRTPTNFKVVLTTTDENRTEIFGNHKAEKYFSACFYGTDEMSQKNPNAGNSLMPLNDWKILVDNHDNICDIQDWDAIIKWFVTDGALDKKFLNESLSKERKGEIMRHLYQVENIFHKFIDALQTTGGNGELINLLLQCMASMENQNSSL</sequence>
<keyword evidence="1" id="KW-1185">Reference proteome</keyword>
<dbReference type="RefSeq" id="XP_031569914.1">
    <property type="nucleotide sequence ID" value="XM_031714054.1"/>
</dbReference>
<dbReference type="Proteomes" id="UP000515163">
    <property type="component" value="Unplaced"/>
</dbReference>
<dbReference type="InParanoid" id="A0A6P8ISG2"/>
<gene>
    <name evidence="2" type="primary">LOC116304334</name>
</gene>
<name>A0A6P8ISG2_ACTTE</name>
<proteinExistence type="predicted"/>
<accession>A0A6P8ISG2</accession>
<evidence type="ECO:0000313" key="1">
    <source>
        <dbReference type="Proteomes" id="UP000515163"/>
    </source>
</evidence>
<evidence type="ECO:0000313" key="2">
    <source>
        <dbReference type="RefSeq" id="XP_031569914.1"/>
    </source>
</evidence>
<organism evidence="1 2">
    <name type="scientific">Actinia tenebrosa</name>
    <name type="common">Australian red waratah sea anemone</name>
    <dbReference type="NCBI Taxonomy" id="6105"/>
    <lineage>
        <taxon>Eukaryota</taxon>
        <taxon>Metazoa</taxon>
        <taxon>Cnidaria</taxon>
        <taxon>Anthozoa</taxon>
        <taxon>Hexacorallia</taxon>
        <taxon>Actiniaria</taxon>
        <taxon>Actiniidae</taxon>
        <taxon>Actinia</taxon>
    </lineage>
</organism>
<feature type="non-terminal residue" evidence="2">
    <location>
        <position position="1"/>
    </location>
</feature>
<protein>
    <submittedName>
        <fullName evidence="2">Uncharacterized protein LOC116304334</fullName>
    </submittedName>
</protein>
<dbReference type="AlphaFoldDB" id="A0A6P8ISG2"/>
<dbReference type="GeneID" id="116304334"/>